<dbReference type="InterPro" id="IPR036514">
    <property type="entry name" value="SGNH_hydro_sf"/>
</dbReference>
<dbReference type="OrthoDB" id="1600564at2759"/>
<proteinExistence type="predicted"/>
<dbReference type="AlphaFoldDB" id="A0A9W8LF85"/>
<evidence type="ECO:0000313" key="1">
    <source>
        <dbReference type="EMBL" id="KAJ2778051.1"/>
    </source>
</evidence>
<reference evidence="1" key="1">
    <citation type="submission" date="2022-07" db="EMBL/GenBank/DDBJ databases">
        <title>Phylogenomic reconstructions and comparative analyses of Kickxellomycotina fungi.</title>
        <authorList>
            <person name="Reynolds N.K."/>
            <person name="Stajich J.E."/>
            <person name="Barry K."/>
            <person name="Grigoriev I.V."/>
            <person name="Crous P."/>
            <person name="Smith M.E."/>
        </authorList>
    </citation>
    <scope>NUCLEOTIDE SEQUENCE</scope>
    <source>
        <strain evidence="1">BCRC 34489</strain>
    </source>
</reference>
<organism evidence="1 2">
    <name type="scientific">Coemansia interrupta</name>
    <dbReference type="NCBI Taxonomy" id="1126814"/>
    <lineage>
        <taxon>Eukaryota</taxon>
        <taxon>Fungi</taxon>
        <taxon>Fungi incertae sedis</taxon>
        <taxon>Zoopagomycota</taxon>
        <taxon>Kickxellomycotina</taxon>
        <taxon>Kickxellomycetes</taxon>
        <taxon>Kickxellales</taxon>
        <taxon>Kickxellaceae</taxon>
        <taxon>Coemansia</taxon>
    </lineage>
</organism>
<keyword evidence="2" id="KW-1185">Reference proteome</keyword>
<sequence length="184" mass="19709">MFRERVVDYQKRASVKLWLLDIEEFMLVTVNSTFAQSIGAQNTTGACITDAGGCEDPADYVFYDDIHMDMRLHHLLGLAAAHMVQGSDLQYNSTFFGELAKEYDIGVLYHTTATTMTSASDTMSATTDTQTDGKGAGATVDTQLLSVGATAGPISAGVVATSRATDPLSDIGSPANVQYLQFTM</sequence>
<feature type="non-terminal residue" evidence="1">
    <location>
        <position position="184"/>
    </location>
</feature>
<dbReference type="Gene3D" id="3.40.50.1110">
    <property type="entry name" value="SGNH hydrolase"/>
    <property type="match status" value="1"/>
</dbReference>
<evidence type="ECO:0000313" key="2">
    <source>
        <dbReference type="Proteomes" id="UP001140172"/>
    </source>
</evidence>
<accession>A0A9W8LF85</accession>
<protein>
    <submittedName>
        <fullName evidence="1">Uncharacterized protein</fullName>
    </submittedName>
</protein>
<comment type="caution">
    <text evidence="1">The sequence shown here is derived from an EMBL/GenBank/DDBJ whole genome shotgun (WGS) entry which is preliminary data.</text>
</comment>
<gene>
    <name evidence="1" type="ORF">GGI15_004303</name>
</gene>
<dbReference type="Proteomes" id="UP001140172">
    <property type="component" value="Unassembled WGS sequence"/>
</dbReference>
<dbReference type="EMBL" id="JANBUM010000372">
    <property type="protein sequence ID" value="KAJ2778051.1"/>
    <property type="molecule type" value="Genomic_DNA"/>
</dbReference>
<name>A0A9W8LF85_9FUNG</name>